<comment type="subcellular location">
    <subcellularLocation>
        <location evidence="2">Cytoplasm</location>
    </subcellularLocation>
    <subcellularLocation>
        <location evidence="1">Nucleus</location>
    </subcellularLocation>
</comment>
<dbReference type="InterPro" id="IPR008271">
    <property type="entry name" value="Ser/Thr_kinase_AS"/>
</dbReference>
<keyword evidence="6" id="KW-0597">Phosphoprotein</keyword>
<keyword evidence="10" id="KW-0067">ATP-binding</keyword>
<evidence type="ECO:0000256" key="9">
    <source>
        <dbReference type="ARBA" id="ARBA00022777"/>
    </source>
</evidence>
<sequence length="540" mass="63178">MKKMAADEPTVIENWERQRVLGSGGFGVVTLWRNKITSQYIAVKKCRYDLYPLMNPKQQERWEKEVEIMLRLEHPNVVKAMKVPDKIFEDTLRKGAASLPLLCMEFCSRGDLRQVLNKSENCCGLREYEVRSLIRDVASAVKYLHSLKITHRDLKPENIVLQEEKDKIIYKLIDLGYAKELDQSSNCASFVGTLQYLAPELFTKQKMNLVQDKTSKDICAYQDYDGNVVFSSELFPENHISHCLKYYMEQWLKICLEWDSKIRGRSFINEEESRVIVFDMLDEILSKKTVNVFCLPTYDVRSYEVEESTRLRTLQGWIERDTNIPVERQEEDDDERKWDQCSLFVFLRDSFDIPKVTPQWPVLVEKMMQDTRRSIDYPTQKRTWAHAVFFLQQEANLYRHFLYAYKVKILHLFGLGSKLAKLWQKLYSEYQHILSQFELFMRSDVLASKMSILVQAVTLQEKNCATIASKIAHFKTNPAPRDTPYQALEPLALQRPSVKNCYLYNQCQVHVIIVQVVPCLILGGDLRCYPSETTLTISNL</sequence>
<reference evidence="14" key="2">
    <citation type="submission" date="2017-10" db="EMBL/GenBank/DDBJ databases">
        <title>Ladona fulva Genome sequencing and assembly.</title>
        <authorList>
            <person name="Murali S."/>
            <person name="Richards S."/>
            <person name="Bandaranaike D."/>
            <person name="Bellair M."/>
            <person name="Blankenburg K."/>
            <person name="Chao H."/>
            <person name="Dinh H."/>
            <person name="Doddapaneni H."/>
            <person name="Dugan-Rocha S."/>
            <person name="Elkadiri S."/>
            <person name="Gnanaolivu R."/>
            <person name="Hernandez B."/>
            <person name="Skinner E."/>
            <person name="Javaid M."/>
            <person name="Lee S."/>
            <person name="Li M."/>
            <person name="Ming W."/>
            <person name="Munidasa M."/>
            <person name="Muniz J."/>
            <person name="Nguyen L."/>
            <person name="Hughes D."/>
            <person name="Osuji N."/>
            <person name="Pu L.-L."/>
            <person name="Puazo M."/>
            <person name="Qu C."/>
            <person name="Quiroz J."/>
            <person name="Raj R."/>
            <person name="Weissenberger G."/>
            <person name="Xin Y."/>
            <person name="Zou X."/>
            <person name="Han Y."/>
            <person name="Worley K."/>
            <person name="Muzny D."/>
            <person name="Gibbs R."/>
        </authorList>
    </citation>
    <scope>NUCLEOTIDE SEQUENCE</scope>
    <source>
        <strain evidence="14">Sampled in the wild</strain>
    </source>
</reference>
<comment type="catalytic activity">
    <reaction evidence="12">
        <text>L-seryl-[I-kappa-B protein] + ATP = O-phospho-L-seryl-[I-kappa-B protein] + ADP + H(+)</text>
        <dbReference type="Rhea" id="RHEA:19073"/>
        <dbReference type="Rhea" id="RHEA-COMP:13698"/>
        <dbReference type="Rhea" id="RHEA-COMP:13699"/>
        <dbReference type="ChEBI" id="CHEBI:15378"/>
        <dbReference type="ChEBI" id="CHEBI:29999"/>
        <dbReference type="ChEBI" id="CHEBI:30616"/>
        <dbReference type="ChEBI" id="CHEBI:83421"/>
        <dbReference type="ChEBI" id="CHEBI:456216"/>
        <dbReference type="EC" id="2.7.11.10"/>
    </reaction>
</comment>
<name>A0A8K0K8L6_LADFU</name>
<evidence type="ECO:0000256" key="11">
    <source>
        <dbReference type="ARBA" id="ARBA00023242"/>
    </source>
</evidence>
<dbReference type="SMART" id="SM00220">
    <property type="entry name" value="S_TKc"/>
    <property type="match status" value="1"/>
</dbReference>
<evidence type="ECO:0000256" key="3">
    <source>
        <dbReference type="ARBA" id="ARBA00012442"/>
    </source>
</evidence>
<keyword evidence="4" id="KW-0963">Cytoplasm</keyword>
<dbReference type="PANTHER" id="PTHR22969">
    <property type="entry name" value="IKB KINASE"/>
    <property type="match status" value="1"/>
</dbReference>
<comment type="caution">
    <text evidence="14">The sequence shown here is derived from an EMBL/GenBank/DDBJ whole genome shotgun (WGS) entry which is preliminary data.</text>
</comment>
<dbReference type="Gene3D" id="1.20.1270.250">
    <property type="match status" value="1"/>
</dbReference>
<organism evidence="14 15">
    <name type="scientific">Ladona fulva</name>
    <name type="common">Scarce chaser dragonfly</name>
    <name type="synonym">Libellula fulva</name>
    <dbReference type="NCBI Taxonomy" id="123851"/>
    <lineage>
        <taxon>Eukaryota</taxon>
        <taxon>Metazoa</taxon>
        <taxon>Ecdysozoa</taxon>
        <taxon>Arthropoda</taxon>
        <taxon>Hexapoda</taxon>
        <taxon>Insecta</taxon>
        <taxon>Pterygota</taxon>
        <taxon>Palaeoptera</taxon>
        <taxon>Odonata</taxon>
        <taxon>Epiprocta</taxon>
        <taxon>Anisoptera</taxon>
        <taxon>Libelluloidea</taxon>
        <taxon>Libellulidae</taxon>
        <taxon>Ladona</taxon>
    </lineage>
</organism>
<evidence type="ECO:0000259" key="13">
    <source>
        <dbReference type="PROSITE" id="PS50011"/>
    </source>
</evidence>
<dbReference type="GO" id="GO:0005524">
    <property type="term" value="F:ATP binding"/>
    <property type="evidence" value="ECO:0007669"/>
    <property type="project" value="UniProtKB-KW"/>
</dbReference>
<dbReference type="GO" id="GO:0008385">
    <property type="term" value="C:IkappaB kinase complex"/>
    <property type="evidence" value="ECO:0007669"/>
    <property type="project" value="TreeGrafter"/>
</dbReference>
<dbReference type="SUPFAM" id="SSF56112">
    <property type="entry name" value="Protein kinase-like (PK-like)"/>
    <property type="match status" value="1"/>
</dbReference>
<dbReference type="AlphaFoldDB" id="A0A8K0K8L6"/>
<dbReference type="OrthoDB" id="267381at2759"/>
<dbReference type="InterPro" id="IPR011009">
    <property type="entry name" value="Kinase-like_dom_sf"/>
</dbReference>
<dbReference type="InterPro" id="IPR051180">
    <property type="entry name" value="IKK"/>
</dbReference>
<accession>A0A8K0K8L6</accession>
<dbReference type="InterPro" id="IPR041185">
    <property type="entry name" value="IKBKB_SDD"/>
</dbReference>
<keyword evidence="8" id="KW-0547">Nucleotide-binding</keyword>
<feature type="domain" description="Protein kinase" evidence="13">
    <location>
        <begin position="15"/>
        <end position="285"/>
    </location>
</feature>
<keyword evidence="9" id="KW-0418">Kinase</keyword>
<reference evidence="14" key="1">
    <citation type="submission" date="2013-04" db="EMBL/GenBank/DDBJ databases">
        <authorList>
            <person name="Qu J."/>
            <person name="Murali S.C."/>
            <person name="Bandaranaike D."/>
            <person name="Bellair M."/>
            <person name="Blankenburg K."/>
            <person name="Chao H."/>
            <person name="Dinh H."/>
            <person name="Doddapaneni H."/>
            <person name="Downs B."/>
            <person name="Dugan-Rocha S."/>
            <person name="Elkadiri S."/>
            <person name="Gnanaolivu R.D."/>
            <person name="Hernandez B."/>
            <person name="Javaid M."/>
            <person name="Jayaseelan J.C."/>
            <person name="Lee S."/>
            <person name="Li M."/>
            <person name="Ming W."/>
            <person name="Munidasa M."/>
            <person name="Muniz J."/>
            <person name="Nguyen L."/>
            <person name="Ongeri F."/>
            <person name="Osuji N."/>
            <person name="Pu L.-L."/>
            <person name="Puazo M."/>
            <person name="Qu C."/>
            <person name="Quiroz J."/>
            <person name="Raj R."/>
            <person name="Weissenberger G."/>
            <person name="Xin Y."/>
            <person name="Zou X."/>
            <person name="Han Y."/>
            <person name="Richards S."/>
            <person name="Worley K."/>
            <person name="Muzny D."/>
            <person name="Gibbs R."/>
        </authorList>
    </citation>
    <scope>NUCLEOTIDE SEQUENCE</scope>
    <source>
        <strain evidence="14">Sampled in the wild</strain>
    </source>
</reference>
<keyword evidence="15" id="KW-1185">Reference proteome</keyword>
<dbReference type="GO" id="GO:0033209">
    <property type="term" value="P:tumor necrosis factor-mediated signaling pathway"/>
    <property type="evidence" value="ECO:0007669"/>
    <property type="project" value="TreeGrafter"/>
</dbReference>
<evidence type="ECO:0000256" key="7">
    <source>
        <dbReference type="ARBA" id="ARBA00022679"/>
    </source>
</evidence>
<keyword evidence="7" id="KW-0808">Transferase</keyword>
<dbReference type="PANTHER" id="PTHR22969:SF17">
    <property type="entry name" value="INHIBITOR OF NUCLEAR FACTOR KAPPA-B KINASE SUBUNIT BETA"/>
    <property type="match status" value="1"/>
</dbReference>
<evidence type="ECO:0000256" key="5">
    <source>
        <dbReference type="ARBA" id="ARBA00022527"/>
    </source>
</evidence>
<dbReference type="GO" id="GO:0008384">
    <property type="term" value="F:IkappaB kinase activity"/>
    <property type="evidence" value="ECO:0007669"/>
    <property type="project" value="UniProtKB-EC"/>
</dbReference>
<dbReference type="GO" id="GO:0005634">
    <property type="term" value="C:nucleus"/>
    <property type="evidence" value="ECO:0007669"/>
    <property type="project" value="UniProtKB-SubCell"/>
</dbReference>
<dbReference type="EMBL" id="KZ308441">
    <property type="protein sequence ID" value="KAG8229691.1"/>
    <property type="molecule type" value="Genomic_DNA"/>
</dbReference>
<protein>
    <recommendedName>
        <fullName evidence="3">IkappaB kinase</fullName>
        <ecNumber evidence="3">2.7.11.10</ecNumber>
    </recommendedName>
</protein>
<keyword evidence="11" id="KW-0539">Nucleus</keyword>
<evidence type="ECO:0000313" key="15">
    <source>
        <dbReference type="Proteomes" id="UP000792457"/>
    </source>
</evidence>
<evidence type="ECO:0000256" key="8">
    <source>
        <dbReference type="ARBA" id="ARBA00022741"/>
    </source>
</evidence>
<dbReference type="Gene3D" id="3.10.20.90">
    <property type="entry name" value="Phosphatidylinositol 3-kinase Catalytic Subunit, Chain A, domain 1"/>
    <property type="match status" value="1"/>
</dbReference>
<proteinExistence type="predicted"/>
<dbReference type="Proteomes" id="UP000792457">
    <property type="component" value="Unassembled WGS sequence"/>
</dbReference>
<gene>
    <name evidence="14" type="ORF">J437_LFUL010280</name>
</gene>
<dbReference type="GO" id="GO:0045944">
    <property type="term" value="P:positive regulation of transcription by RNA polymerase II"/>
    <property type="evidence" value="ECO:0007669"/>
    <property type="project" value="TreeGrafter"/>
</dbReference>
<dbReference type="PROSITE" id="PS50011">
    <property type="entry name" value="PROTEIN_KINASE_DOM"/>
    <property type="match status" value="1"/>
</dbReference>
<evidence type="ECO:0000256" key="1">
    <source>
        <dbReference type="ARBA" id="ARBA00004123"/>
    </source>
</evidence>
<evidence type="ECO:0000256" key="12">
    <source>
        <dbReference type="ARBA" id="ARBA00048789"/>
    </source>
</evidence>
<dbReference type="PROSITE" id="PS00108">
    <property type="entry name" value="PROTEIN_KINASE_ST"/>
    <property type="match status" value="1"/>
</dbReference>
<dbReference type="InterPro" id="IPR000719">
    <property type="entry name" value="Prot_kinase_dom"/>
</dbReference>
<evidence type="ECO:0000313" key="14">
    <source>
        <dbReference type="EMBL" id="KAG8229691.1"/>
    </source>
</evidence>
<keyword evidence="5" id="KW-0723">Serine/threonine-protein kinase</keyword>
<dbReference type="Gene3D" id="1.10.510.10">
    <property type="entry name" value="Transferase(Phosphotransferase) domain 1"/>
    <property type="match status" value="1"/>
</dbReference>
<evidence type="ECO:0000256" key="4">
    <source>
        <dbReference type="ARBA" id="ARBA00022490"/>
    </source>
</evidence>
<evidence type="ECO:0000256" key="10">
    <source>
        <dbReference type="ARBA" id="ARBA00022840"/>
    </source>
</evidence>
<evidence type="ECO:0000256" key="2">
    <source>
        <dbReference type="ARBA" id="ARBA00004496"/>
    </source>
</evidence>
<dbReference type="Pfam" id="PF00069">
    <property type="entry name" value="Pkinase"/>
    <property type="match status" value="1"/>
</dbReference>
<dbReference type="EC" id="2.7.11.10" evidence="3"/>
<evidence type="ECO:0000256" key="6">
    <source>
        <dbReference type="ARBA" id="ARBA00022553"/>
    </source>
</evidence>
<dbReference type="InterPro" id="IPR046375">
    <property type="entry name" value="IKBKB_SDD_sf"/>
</dbReference>
<dbReference type="Pfam" id="PF18397">
    <property type="entry name" value="IKBKB_SDD"/>
    <property type="match status" value="1"/>
</dbReference>